<evidence type="ECO:0000313" key="2">
    <source>
        <dbReference type="EMBL" id="ORY18299.1"/>
    </source>
</evidence>
<keyword evidence="1" id="KW-0732">Signal</keyword>
<accession>A0A1Y2A717</accession>
<dbReference type="STRING" id="1231657.A0A1Y2A717"/>
<feature type="chain" id="PRO_5012734100" evidence="1">
    <location>
        <begin position="18"/>
        <end position="123"/>
    </location>
</feature>
<reference evidence="2 3" key="1">
    <citation type="submission" date="2016-07" db="EMBL/GenBank/DDBJ databases">
        <title>Pervasive Adenine N6-methylation of Active Genes in Fungi.</title>
        <authorList>
            <consortium name="DOE Joint Genome Institute"/>
            <person name="Mondo S.J."/>
            <person name="Dannebaum R.O."/>
            <person name="Kuo R.C."/>
            <person name="Labutti K."/>
            <person name="Haridas S."/>
            <person name="Kuo A."/>
            <person name="Salamov A."/>
            <person name="Ahrendt S.R."/>
            <person name="Lipzen A."/>
            <person name="Sullivan W."/>
            <person name="Andreopoulos W.B."/>
            <person name="Clum A."/>
            <person name="Lindquist E."/>
            <person name="Daum C."/>
            <person name="Ramamoorthy G.K."/>
            <person name="Gryganskyi A."/>
            <person name="Culley D."/>
            <person name="Magnuson J.K."/>
            <person name="James T.Y."/>
            <person name="O'Malley M.A."/>
            <person name="Stajich J.E."/>
            <person name="Spatafora J.W."/>
            <person name="Visel A."/>
            <person name="Grigoriev I.V."/>
        </authorList>
    </citation>
    <scope>NUCLEOTIDE SEQUENCE [LARGE SCALE GENOMIC DNA]</scope>
    <source>
        <strain evidence="2 3">CBS 115471</strain>
    </source>
</reference>
<keyword evidence="3" id="KW-1185">Reference proteome</keyword>
<comment type="caution">
    <text evidence="2">The sequence shown here is derived from an EMBL/GenBank/DDBJ whole genome shotgun (WGS) entry which is preliminary data.</text>
</comment>
<protein>
    <submittedName>
        <fullName evidence="2">Uncharacterized protein</fullName>
    </submittedName>
</protein>
<proteinExistence type="predicted"/>
<name>A0A1Y2A717_9PLEO</name>
<evidence type="ECO:0000313" key="3">
    <source>
        <dbReference type="Proteomes" id="UP000193144"/>
    </source>
</evidence>
<dbReference type="EMBL" id="MCFA01000007">
    <property type="protein sequence ID" value="ORY18299.1"/>
    <property type="molecule type" value="Genomic_DNA"/>
</dbReference>
<evidence type="ECO:0000256" key="1">
    <source>
        <dbReference type="SAM" id="SignalP"/>
    </source>
</evidence>
<dbReference type="Proteomes" id="UP000193144">
    <property type="component" value="Unassembled WGS sequence"/>
</dbReference>
<feature type="signal peptide" evidence="1">
    <location>
        <begin position="1"/>
        <end position="17"/>
    </location>
</feature>
<gene>
    <name evidence="2" type="ORF">BCR34DRAFT_596242</name>
</gene>
<sequence length="123" mass="13782">MKLTILALLSLTTLSVAENCRPGIWYCGYNLLRRGNYMEDIKKELASFGRPLDGHHIYDSRFQCTHDYGIFFRGTCYAGKCNDGGEGKDDNCAWGVLEGRDMKFGERGDDLRSGEANEEVADA</sequence>
<dbReference type="OrthoDB" id="4186099at2759"/>
<dbReference type="AlphaFoldDB" id="A0A1Y2A717"/>
<organism evidence="2 3">
    <name type="scientific">Clohesyomyces aquaticus</name>
    <dbReference type="NCBI Taxonomy" id="1231657"/>
    <lineage>
        <taxon>Eukaryota</taxon>
        <taxon>Fungi</taxon>
        <taxon>Dikarya</taxon>
        <taxon>Ascomycota</taxon>
        <taxon>Pezizomycotina</taxon>
        <taxon>Dothideomycetes</taxon>
        <taxon>Pleosporomycetidae</taxon>
        <taxon>Pleosporales</taxon>
        <taxon>Lindgomycetaceae</taxon>
        <taxon>Clohesyomyces</taxon>
    </lineage>
</organism>